<dbReference type="EMBL" id="MABQ02000012">
    <property type="protein sequence ID" value="PCD22062.1"/>
    <property type="molecule type" value="Genomic_DNA"/>
</dbReference>
<gene>
    <name evidence="2" type="ORF">AU210_015862</name>
</gene>
<dbReference type="InterPro" id="IPR052853">
    <property type="entry name" value="Actin_dynamics_regulator"/>
</dbReference>
<dbReference type="PANTHER" id="PTHR47574:SF3">
    <property type="entry name" value="CAPPING PROTEIN-INHIBITING REGULATOR OF ACTIN DYNAMICS"/>
    <property type="match status" value="1"/>
</dbReference>
<evidence type="ECO:0000313" key="2">
    <source>
        <dbReference type="EMBL" id="PCD22062.1"/>
    </source>
</evidence>
<evidence type="ECO:0008006" key="4">
    <source>
        <dbReference type="Google" id="ProtNLM"/>
    </source>
</evidence>
<evidence type="ECO:0000256" key="1">
    <source>
        <dbReference type="SAM" id="MobiDB-lite"/>
    </source>
</evidence>
<feature type="region of interest" description="Disordered" evidence="1">
    <location>
        <begin position="464"/>
        <end position="497"/>
    </location>
</feature>
<name>A0A2H3GCV1_FUSOX</name>
<feature type="compositionally biased region" description="Basic and acidic residues" evidence="1">
    <location>
        <begin position="273"/>
        <end position="284"/>
    </location>
</feature>
<comment type="caution">
    <text evidence="2">The sequence shown here is derived from an EMBL/GenBank/DDBJ whole genome shotgun (WGS) entry which is preliminary data.</text>
</comment>
<feature type="region of interest" description="Disordered" evidence="1">
    <location>
        <begin position="18"/>
        <end position="112"/>
    </location>
</feature>
<accession>A0A2H3GCV1</accession>
<sequence length="497" mass="58027">MDGSLSVGELTRLLREAEQRAKEERQRAEAAERERQEERQRAEREQQRAEKEQQRAEKEQQRAEKEQQRAEEAERERQEERQRAEREQQRAEEAERERQEERQRAEASEEQTRLTTLDEYIAACHASVFSRFAIETDPKLTSRGSITNPRDKWCPKNLRPWPDFLDQQKLTFGTLYDTFPTESRVFENRNFLAGLGNRVSQRPIADEKTLEYFLHNSVEDPVRAIIQQLKQVEEVSRAFQIGDGVVFENHPHALSDVAEEVVERETPSTPPRTPDHRRDLKQLRPDQICVYRSDNTESSRRTMVYVSEYKPPHKLTAPHLRLGLRAMDIHKEVVNRRTIPTSADPDARFQYHAEKLTASAMTQTYHYMIESGLEYGLLTTGEAIVFLKVDWDEPETLYYHLAEPGPEVSAHPNNLHICTAVGQYLAFTLMALGSPEERREIRQEERLQAMKNLKTWAEDFESTLRSIPENERSASSEYSPGHEPTTYKDVDRLARVR</sequence>
<evidence type="ECO:0000313" key="3">
    <source>
        <dbReference type="Proteomes" id="UP000219602"/>
    </source>
</evidence>
<organism evidence="2 3">
    <name type="scientific">Fusarium oxysporum f. sp. radicis-cucumerinum</name>
    <dbReference type="NCBI Taxonomy" id="327505"/>
    <lineage>
        <taxon>Eukaryota</taxon>
        <taxon>Fungi</taxon>
        <taxon>Dikarya</taxon>
        <taxon>Ascomycota</taxon>
        <taxon>Pezizomycotina</taxon>
        <taxon>Sordariomycetes</taxon>
        <taxon>Hypocreomycetidae</taxon>
        <taxon>Hypocreales</taxon>
        <taxon>Nectriaceae</taxon>
        <taxon>Fusarium</taxon>
        <taxon>Fusarium oxysporum species complex</taxon>
    </lineage>
</organism>
<reference evidence="2 3" key="1">
    <citation type="journal article" date="2016" name="Environ. Microbiol.">
        <title>Effector profiles distinguish formae speciales of Fusarium oxysporum.</title>
        <authorList>
            <person name="van Dam P."/>
            <person name="Fokkens L."/>
            <person name="Schmidt S.M."/>
            <person name="Linmans J.H."/>
            <person name="Kistler H.C."/>
            <person name="Ma L.J."/>
            <person name="Rep M."/>
        </authorList>
    </citation>
    <scope>NUCLEOTIDE SEQUENCE [LARGE SCALE GENOMIC DNA]</scope>
    <source>
        <strain evidence="2 3">Forc016</strain>
    </source>
</reference>
<dbReference type="GO" id="GO:2000813">
    <property type="term" value="P:negative regulation of barbed-end actin filament capping"/>
    <property type="evidence" value="ECO:0007669"/>
    <property type="project" value="TreeGrafter"/>
</dbReference>
<dbReference type="AlphaFoldDB" id="A0A2H3GCV1"/>
<dbReference type="Proteomes" id="UP000219602">
    <property type="component" value="Chromosome RC"/>
</dbReference>
<reference evidence="2 3" key="2">
    <citation type="journal article" date="2017" name="Sci. Rep.">
        <title>A mobile pathogenicity chromosome in Fusarium oxysporum for infection of multiple cucurbit species.</title>
        <authorList>
            <person name="van Dam P."/>
            <person name="Fokkens L."/>
            <person name="Ayukawa Y."/>
            <person name="van der Gragt M."/>
            <person name="Ter Horst A."/>
            <person name="Brankovics B."/>
            <person name="Houterman P.M."/>
            <person name="Arie T."/>
            <person name="Rep M."/>
        </authorList>
    </citation>
    <scope>NUCLEOTIDE SEQUENCE [LARGE SCALE GENOMIC DNA]</scope>
    <source>
        <strain evidence="2 3">Forc016</strain>
    </source>
</reference>
<protein>
    <recommendedName>
        <fullName evidence="4">Reticulocyte-binding protein 2-like protein a</fullName>
    </recommendedName>
</protein>
<dbReference type="GO" id="GO:0030277">
    <property type="term" value="P:maintenance of gastrointestinal epithelium"/>
    <property type="evidence" value="ECO:0007669"/>
    <property type="project" value="TreeGrafter"/>
</dbReference>
<dbReference type="PANTHER" id="PTHR47574">
    <property type="entry name" value="CANCER-RELATED REGULATOR OF ACTIN DYNAMICS"/>
    <property type="match status" value="1"/>
</dbReference>
<proteinExistence type="predicted"/>
<feature type="compositionally biased region" description="Basic and acidic residues" evidence="1">
    <location>
        <begin position="485"/>
        <end position="497"/>
    </location>
</feature>
<feature type="region of interest" description="Disordered" evidence="1">
    <location>
        <begin position="260"/>
        <end position="284"/>
    </location>
</feature>